<name>A0ACA9S3L1_9GLOM</name>
<feature type="non-terminal residue" evidence="1">
    <location>
        <position position="51"/>
    </location>
</feature>
<feature type="non-terminal residue" evidence="1">
    <location>
        <position position="1"/>
    </location>
</feature>
<gene>
    <name evidence="1" type="ORF">RPERSI_LOCUS25839</name>
</gene>
<reference evidence="1" key="1">
    <citation type="submission" date="2021-06" db="EMBL/GenBank/DDBJ databases">
        <authorList>
            <person name="Kallberg Y."/>
            <person name="Tangrot J."/>
            <person name="Rosling A."/>
        </authorList>
    </citation>
    <scope>NUCLEOTIDE SEQUENCE</scope>
    <source>
        <strain evidence="1">MA461A</strain>
    </source>
</reference>
<comment type="caution">
    <text evidence="1">The sequence shown here is derived from an EMBL/GenBank/DDBJ whole genome shotgun (WGS) entry which is preliminary data.</text>
</comment>
<proteinExistence type="predicted"/>
<dbReference type="EMBL" id="CAJVQC010086466">
    <property type="protein sequence ID" value="CAG8822593.1"/>
    <property type="molecule type" value="Genomic_DNA"/>
</dbReference>
<keyword evidence="2" id="KW-1185">Reference proteome</keyword>
<sequence>AANNYYSDNNVLKNYDNESLFAYDELIEIENDNAEGFAKTLLNAANIFYYE</sequence>
<protein>
    <submittedName>
        <fullName evidence="1">6555_t:CDS:1</fullName>
    </submittedName>
</protein>
<evidence type="ECO:0000313" key="1">
    <source>
        <dbReference type="EMBL" id="CAG8822593.1"/>
    </source>
</evidence>
<evidence type="ECO:0000313" key="2">
    <source>
        <dbReference type="Proteomes" id="UP000789920"/>
    </source>
</evidence>
<organism evidence="1 2">
    <name type="scientific">Racocetra persica</name>
    <dbReference type="NCBI Taxonomy" id="160502"/>
    <lineage>
        <taxon>Eukaryota</taxon>
        <taxon>Fungi</taxon>
        <taxon>Fungi incertae sedis</taxon>
        <taxon>Mucoromycota</taxon>
        <taxon>Glomeromycotina</taxon>
        <taxon>Glomeromycetes</taxon>
        <taxon>Diversisporales</taxon>
        <taxon>Gigasporaceae</taxon>
        <taxon>Racocetra</taxon>
    </lineage>
</organism>
<dbReference type="Proteomes" id="UP000789920">
    <property type="component" value="Unassembled WGS sequence"/>
</dbReference>
<accession>A0ACA9S3L1</accession>